<dbReference type="InterPro" id="IPR036388">
    <property type="entry name" value="WH-like_DNA-bd_sf"/>
</dbReference>
<evidence type="ECO:0000256" key="4">
    <source>
        <dbReference type="ARBA" id="ARBA00023015"/>
    </source>
</evidence>
<dbReference type="Proteomes" id="UP000250235">
    <property type="component" value="Unassembled WGS sequence"/>
</dbReference>
<evidence type="ECO:0000256" key="6">
    <source>
        <dbReference type="ARBA" id="ARBA00023125"/>
    </source>
</evidence>
<dbReference type="GO" id="GO:0034605">
    <property type="term" value="P:cellular response to heat"/>
    <property type="evidence" value="ECO:0007669"/>
    <property type="project" value="TreeGrafter"/>
</dbReference>
<proteinExistence type="inferred from homology"/>
<comment type="subcellular location">
    <subcellularLocation>
        <location evidence="1">Nucleus</location>
    </subcellularLocation>
</comment>
<dbReference type="SMART" id="SM00415">
    <property type="entry name" value="HSF"/>
    <property type="match status" value="1"/>
</dbReference>
<keyword evidence="6" id="KW-0238">DNA-binding</keyword>
<organism evidence="14 15">
    <name type="scientific">Dorcoceras hygrometricum</name>
    <dbReference type="NCBI Taxonomy" id="472368"/>
    <lineage>
        <taxon>Eukaryota</taxon>
        <taxon>Viridiplantae</taxon>
        <taxon>Streptophyta</taxon>
        <taxon>Embryophyta</taxon>
        <taxon>Tracheophyta</taxon>
        <taxon>Spermatophyta</taxon>
        <taxon>Magnoliopsida</taxon>
        <taxon>eudicotyledons</taxon>
        <taxon>Gunneridae</taxon>
        <taxon>Pentapetalae</taxon>
        <taxon>asterids</taxon>
        <taxon>lamiids</taxon>
        <taxon>Lamiales</taxon>
        <taxon>Gesneriaceae</taxon>
        <taxon>Didymocarpoideae</taxon>
        <taxon>Trichosporeae</taxon>
        <taxon>Loxocarpinae</taxon>
        <taxon>Dorcoceras</taxon>
    </lineage>
</organism>
<dbReference type="SUPFAM" id="SSF46785">
    <property type="entry name" value="Winged helix' DNA-binding domain"/>
    <property type="match status" value="1"/>
</dbReference>
<comment type="function">
    <text evidence="10">DNA-binding protein that specifically binds heat shock promoter elements (HSE) and activates transcription.</text>
</comment>
<keyword evidence="7" id="KW-0010">Activator</keyword>
<accession>A0A2Z7B6X1</accession>
<dbReference type="GO" id="GO:0003700">
    <property type="term" value="F:DNA-binding transcription factor activity"/>
    <property type="evidence" value="ECO:0007669"/>
    <property type="project" value="InterPro"/>
</dbReference>
<keyword evidence="3" id="KW-0597">Phosphoprotein</keyword>
<evidence type="ECO:0000256" key="9">
    <source>
        <dbReference type="ARBA" id="ARBA00023242"/>
    </source>
</evidence>
<dbReference type="EMBL" id="KV008375">
    <property type="protein sequence ID" value="KZV30235.1"/>
    <property type="molecule type" value="Genomic_DNA"/>
</dbReference>
<evidence type="ECO:0000256" key="7">
    <source>
        <dbReference type="ARBA" id="ARBA00023159"/>
    </source>
</evidence>
<dbReference type="InterPro" id="IPR000232">
    <property type="entry name" value="HSF_DNA-bd"/>
</dbReference>
<evidence type="ECO:0000259" key="13">
    <source>
        <dbReference type="SMART" id="SM00415"/>
    </source>
</evidence>
<evidence type="ECO:0000256" key="2">
    <source>
        <dbReference type="ARBA" id="ARBA00006403"/>
    </source>
</evidence>
<evidence type="ECO:0000313" key="14">
    <source>
        <dbReference type="EMBL" id="KZV30235.1"/>
    </source>
</evidence>
<evidence type="ECO:0000256" key="1">
    <source>
        <dbReference type="ARBA" id="ARBA00004123"/>
    </source>
</evidence>
<reference evidence="14 15" key="1">
    <citation type="journal article" date="2015" name="Proc. Natl. Acad. Sci. U.S.A.">
        <title>The resurrection genome of Boea hygrometrica: A blueprint for survival of dehydration.</title>
        <authorList>
            <person name="Xiao L."/>
            <person name="Yang G."/>
            <person name="Zhang L."/>
            <person name="Yang X."/>
            <person name="Zhao S."/>
            <person name="Ji Z."/>
            <person name="Zhou Q."/>
            <person name="Hu M."/>
            <person name="Wang Y."/>
            <person name="Chen M."/>
            <person name="Xu Y."/>
            <person name="Jin H."/>
            <person name="Xiao X."/>
            <person name="Hu G."/>
            <person name="Bao F."/>
            <person name="Hu Y."/>
            <person name="Wan P."/>
            <person name="Li L."/>
            <person name="Deng X."/>
            <person name="Kuang T."/>
            <person name="Xiang C."/>
            <person name="Zhu J.K."/>
            <person name="Oliver M.J."/>
            <person name="He Y."/>
        </authorList>
    </citation>
    <scope>NUCLEOTIDE SEQUENCE [LARGE SCALE GENOMIC DNA]</scope>
    <source>
        <strain evidence="15">cv. XS01</strain>
    </source>
</reference>
<evidence type="ECO:0000256" key="11">
    <source>
        <dbReference type="ARBA" id="ARBA00081483"/>
    </source>
</evidence>
<dbReference type="PRINTS" id="PR00056">
    <property type="entry name" value="HSFDOMAIN"/>
</dbReference>
<evidence type="ECO:0000256" key="10">
    <source>
        <dbReference type="ARBA" id="ARBA00055747"/>
    </source>
</evidence>
<feature type="domain" description="HSF-type DNA-binding" evidence="13">
    <location>
        <begin position="35"/>
        <end position="128"/>
    </location>
</feature>
<dbReference type="GO" id="GO:0005634">
    <property type="term" value="C:nucleus"/>
    <property type="evidence" value="ECO:0007669"/>
    <property type="project" value="UniProtKB-SubCell"/>
</dbReference>
<evidence type="ECO:0000256" key="12">
    <source>
        <dbReference type="RuleBase" id="RU004020"/>
    </source>
</evidence>
<name>A0A2Z7B6X1_9LAMI</name>
<evidence type="ECO:0000256" key="5">
    <source>
        <dbReference type="ARBA" id="ARBA00023016"/>
    </source>
</evidence>
<dbReference type="AlphaFoldDB" id="A0A2Z7B6X1"/>
<dbReference type="InterPro" id="IPR036390">
    <property type="entry name" value="WH_DNA-bd_sf"/>
</dbReference>
<keyword evidence="9" id="KW-0539">Nucleus</keyword>
<keyword evidence="5" id="KW-0346">Stress response</keyword>
<gene>
    <name evidence="14" type="ORF">F511_31097</name>
</gene>
<dbReference type="Gene3D" id="1.10.10.10">
    <property type="entry name" value="Winged helix-like DNA-binding domain superfamily/Winged helix DNA-binding domain"/>
    <property type="match status" value="1"/>
</dbReference>
<evidence type="ECO:0000256" key="8">
    <source>
        <dbReference type="ARBA" id="ARBA00023163"/>
    </source>
</evidence>
<dbReference type="Pfam" id="PF00447">
    <property type="entry name" value="HSF_DNA-bind"/>
    <property type="match status" value="1"/>
</dbReference>
<dbReference type="PANTHER" id="PTHR10015">
    <property type="entry name" value="HEAT SHOCK TRANSCRIPTION FACTOR"/>
    <property type="match status" value="1"/>
</dbReference>
<dbReference type="OrthoDB" id="60033at2759"/>
<comment type="similarity">
    <text evidence="2 12">Belongs to the HSF family.</text>
</comment>
<dbReference type="FunFam" id="1.10.10.10:FF:000057">
    <property type="entry name" value="Heat shock transcription factor 1"/>
    <property type="match status" value="1"/>
</dbReference>
<keyword evidence="4" id="KW-0805">Transcription regulation</keyword>
<evidence type="ECO:0000256" key="3">
    <source>
        <dbReference type="ARBA" id="ARBA00022553"/>
    </source>
</evidence>
<dbReference type="PANTHER" id="PTHR10015:SF334">
    <property type="entry name" value="HEAT STRESS TRANSCRIPTION FACTOR A-6B"/>
    <property type="match status" value="1"/>
</dbReference>
<protein>
    <recommendedName>
        <fullName evidence="11">Heat stress transcription factor</fullName>
    </recommendedName>
</protein>
<sequence>MKDSTKEVHVGTSSFVYWDKEELIPQPLDALLETGPPPFLSKTYEFVDDPSTNEFVSWSRGNNSFIVWDPQTFAMNILPKYFKHNNFCSFVRQLNTYGFRKVDPDKWEFASEGFLKGQRHLLKHIVRRKTQFLSSPTSNNQSLGSCVEVGSFGLDAEIDRLRRDNQVLTMELVKLRQQQQTTLSCIKTMDERLKVTEIKQKQAMCFLATAIQNPTLVQQILQQKENKKELEQVMGYKRRRRLLDHVSTDIGVEELVFDEGENTNLSTIGNVCFPELGQETEVNAYKDDVGIGQFEDGYLYVKLEPQEYGEIPRFGDLDLENLALSMQKPQVSMEPKSLGKVEFRPSDEGFWKELITERIDEIGTLGVEEGGDDMIDHQLG</sequence>
<keyword evidence="15" id="KW-1185">Reference proteome</keyword>
<dbReference type="GO" id="GO:0000978">
    <property type="term" value="F:RNA polymerase II cis-regulatory region sequence-specific DNA binding"/>
    <property type="evidence" value="ECO:0007669"/>
    <property type="project" value="TreeGrafter"/>
</dbReference>
<keyword evidence="8" id="KW-0804">Transcription</keyword>
<evidence type="ECO:0000313" key="15">
    <source>
        <dbReference type="Proteomes" id="UP000250235"/>
    </source>
</evidence>
<dbReference type="GO" id="GO:0006357">
    <property type="term" value="P:regulation of transcription by RNA polymerase II"/>
    <property type="evidence" value="ECO:0007669"/>
    <property type="project" value="TreeGrafter"/>
</dbReference>